<organism evidence="1 2">
    <name type="scientific">Deinococcus antarcticus</name>
    <dbReference type="NCBI Taxonomy" id="1298767"/>
    <lineage>
        <taxon>Bacteria</taxon>
        <taxon>Thermotogati</taxon>
        <taxon>Deinococcota</taxon>
        <taxon>Deinococci</taxon>
        <taxon>Deinococcales</taxon>
        <taxon>Deinococcaceae</taxon>
        <taxon>Deinococcus</taxon>
    </lineage>
</organism>
<protein>
    <recommendedName>
        <fullName evidence="3">HTH iclR-type domain-containing protein</fullName>
    </recommendedName>
</protein>
<dbReference type="Proteomes" id="UP001595748">
    <property type="component" value="Unassembled WGS sequence"/>
</dbReference>
<name>A0ABV8A4Y6_9DEIO</name>
<dbReference type="EMBL" id="JBHRZF010000013">
    <property type="protein sequence ID" value="MFC3859493.1"/>
    <property type="molecule type" value="Genomic_DNA"/>
</dbReference>
<reference evidence="2" key="1">
    <citation type="journal article" date="2019" name="Int. J. Syst. Evol. Microbiol.">
        <title>The Global Catalogue of Microorganisms (GCM) 10K type strain sequencing project: providing services to taxonomists for standard genome sequencing and annotation.</title>
        <authorList>
            <consortium name="The Broad Institute Genomics Platform"/>
            <consortium name="The Broad Institute Genome Sequencing Center for Infectious Disease"/>
            <person name="Wu L."/>
            <person name="Ma J."/>
        </authorList>
    </citation>
    <scope>NUCLEOTIDE SEQUENCE [LARGE SCALE GENOMIC DNA]</scope>
    <source>
        <strain evidence="2">CCTCC AB 2013263</strain>
    </source>
</reference>
<sequence length="227" mass="25418">MQQQVPELLLMDPEAAQALINVAFLGQFREPASPSDVARKIGMPANLAHHHAQKCLRLGLLFEARREKGKVLYQLAALSFRMRRDLSEAAHFEEAVFDRSARQMMESFLAAKERSYDRLRGDSERWSICTFGTVENPAPAAPINEDSTEPRPALFVQRTVKLTPEKYKNLLSRINELIQDVASERENSSAATCTIAALGFEGVAHDGLSDDSLTYSSFFTPQTEESR</sequence>
<keyword evidence="2" id="KW-1185">Reference proteome</keyword>
<evidence type="ECO:0008006" key="3">
    <source>
        <dbReference type="Google" id="ProtNLM"/>
    </source>
</evidence>
<evidence type="ECO:0000313" key="1">
    <source>
        <dbReference type="EMBL" id="MFC3859493.1"/>
    </source>
</evidence>
<comment type="caution">
    <text evidence="1">The sequence shown here is derived from an EMBL/GenBank/DDBJ whole genome shotgun (WGS) entry which is preliminary data.</text>
</comment>
<evidence type="ECO:0000313" key="2">
    <source>
        <dbReference type="Proteomes" id="UP001595748"/>
    </source>
</evidence>
<proteinExistence type="predicted"/>
<accession>A0ABV8A4Y6</accession>
<dbReference type="RefSeq" id="WP_380075656.1">
    <property type="nucleotide sequence ID" value="NZ_JBHRZF010000013.1"/>
</dbReference>
<gene>
    <name evidence="1" type="ORF">ACFOPQ_01725</name>
</gene>